<keyword evidence="7" id="KW-0653">Protein transport</keyword>
<keyword evidence="9" id="KW-0472">Membrane</keyword>
<dbReference type="EMBL" id="QHKM01000003">
    <property type="protein sequence ID" value="RAK66671.1"/>
    <property type="molecule type" value="Genomic_DNA"/>
</dbReference>
<dbReference type="AlphaFoldDB" id="A0A328BJT5"/>
<dbReference type="SUPFAM" id="SSF74653">
    <property type="entry name" value="TolA/TonB C-terminal domain"/>
    <property type="match status" value="2"/>
</dbReference>
<keyword evidence="8" id="KW-1133">Transmembrane helix</keyword>
<evidence type="ECO:0000256" key="4">
    <source>
        <dbReference type="ARBA" id="ARBA00022475"/>
    </source>
</evidence>
<evidence type="ECO:0000256" key="10">
    <source>
        <dbReference type="SAM" id="SignalP"/>
    </source>
</evidence>
<dbReference type="PANTHER" id="PTHR33446:SF2">
    <property type="entry name" value="PROTEIN TONB"/>
    <property type="match status" value="1"/>
</dbReference>
<dbReference type="OrthoDB" id="1039448at2"/>
<evidence type="ECO:0000256" key="9">
    <source>
        <dbReference type="ARBA" id="ARBA00023136"/>
    </source>
</evidence>
<feature type="signal peptide" evidence="10">
    <location>
        <begin position="1"/>
        <end position="18"/>
    </location>
</feature>
<protein>
    <recommendedName>
        <fullName evidence="11">TonB C-terminal domain-containing protein</fullName>
    </recommendedName>
</protein>
<keyword evidence="5" id="KW-0997">Cell inner membrane</keyword>
<evidence type="ECO:0000313" key="13">
    <source>
        <dbReference type="Proteomes" id="UP000248553"/>
    </source>
</evidence>
<dbReference type="RefSeq" id="WP_111478106.1">
    <property type="nucleotide sequence ID" value="NZ_QHKM01000003.1"/>
</dbReference>
<dbReference type="NCBIfam" id="TIGR01352">
    <property type="entry name" value="tonB_Cterm"/>
    <property type="match status" value="2"/>
</dbReference>
<evidence type="ECO:0000256" key="8">
    <source>
        <dbReference type="ARBA" id="ARBA00022989"/>
    </source>
</evidence>
<dbReference type="GO" id="GO:0031992">
    <property type="term" value="F:energy transducer activity"/>
    <property type="evidence" value="ECO:0007669"/>
    <property type="project" value="TreeGrafter"/>
</dbReference>
<evidence type="ECO:0000256" key="7">
    <source>
        <dbReference type="ARBA" id="ARBA00022927"/>
    </source>
</evidence>
<comment type="caution">
    <text evidence="12">The sequence shown here is derived from an EMBL/GenBank/DDBJ whole genome shotgun (WGS) entry which is preliminary data.</text>
</comment>
<keyword evidence="3" id="KW-0813">Transport</keyword>
<evidence type="ECO:0000313" key="12">
    <source>
        <dbReference type="EMBL" id="RAK66671.1"/>
    </source>
</evidence>
<keyword evidence="6" id="KW-0812">Transmembrane</keyword>
<organism evidence="12 13">
    <name type="scientific">Hymenobacter edaphi</name>
    <dbReference type="NCBI Taxonomy" id="2211146"/>
    <lineage>
        <taxon>Bacteria</taxon>
        <taxon>Pseudomonadati</taxon>
        <taxon>Bacteroidota</taxon>
        <taxon>Cytophagia</taxon>
        <taxon>Cytophagales</taxon>
        <taxon>Hymenobacteraceae</taxon>
        <taxon>Hymenobacter</taxon>
    </lineage>
</organism>
<name>A0A328BJT5_9BACT</name>
<keyword evidence="4" id="KW-1003">Cell membrane</keyword>
<reference evidence="13" key="1">
    <citation type="submission" date="2018-05" db="EMBL/GenBank/DDBJ databases">
        <authorList>
            <person name="Nie L."/>
        </authorList>
    </citation>
    <scope>NUCLEOTIDE SEQUENCE [LARGE SCALE GENOMIC DNA]</scope>
    <source>
        <strain evidence="13">NL</strain>
    </source>
</reference>
<dbReference type="GO" id="GO:0098797">
    <property type="term" value="C:plasma membrane protein complex"/>
    <property type="evidence" value="ECO:0007669"/>
    <property type="project" value="TreeGrafter"/>
</dbReference>
<comment type="subcellular location">
    <subcellularLocation>
        <location evidence="1">Cell inner membrane</location>
        <topology evidence="1">Single-pass membrane protein</topology>
        <orientation evidence="1">Periplasmic side</orientation>
    </subcellularLocation>
</comment>
<evidence type="ECO:0000256" key="2">
    <source>
        <dbReference type="ARBA" id="ARBA00006555"/>
    </source>
</evidence>
<feature type="domain" description="TonB C-terminal" evidence="11">
    <location>
        <begin position="40"/>
        <end position="136"/>
    </location>
</feature>
<dbReference type="InterPro" id="IPR037682">
    <property type="entry name" value="TonB_C"/>
</dbReference>
<dbReference type="Proteomes" id="UP000248553">
    <property type="component" value="Unassembled WGS sequence"/>
</dbReference>
<dbReference type="PROSITE" id="PS52015">
    <property type="entry name" value="TONB_CTD"/>
    <property type="match status" value="2"/>
</dbReference>
<sequence length="384" mass="41226">MRFRILLAALALSAAAQAQTAPPPRDSVYTYAEQMPQPQGGMPALKQYLSQHLQYPPEALLRRSEGRVFVSFVVNARGGIEQAKVLKDPDALLGAEALRVVGQMPAWVPGRQNGRPVSVAYTLPIVFSLPPVQPALSGSRPAAEGQPARPVGGQAALEAYLKSHLTYPEAARQAQASALVFVKMEIDSLGRVGKTYVLTDMHQTPPRGGDKKALRLAHEQMTAAALATLSQSPAQGLAWQPARRRERAIKSSAVIPVLFQGQTGTVGVTPGLRLFPTAMPAVEGGVASLSRFLGQNIRYPVAALQGRTEGKLMVLFEVSEAGRVENPVVIQSVSPEIDAEALRVVAKLPPMYPALEEGQPVRSYLIVPVSFKIKTTTTINRVGR</sequence>
<dbReference type="Pfam" id="PF03544">
    <property type="entry name" value="TonB_C"/>
    <property type="match status" value="2"/>
</dbReference>
<evidence type="ECO:0000256" key="6">
    <source>
        <dbReference type="ARBA" id="ARBA00022692"/>
    </source>
</evidence>
<evidence type="ECO:0000256" key="3">
    <source>
        <dbReference type="ARBA" id="ARBA00022448"/>
    </source>
</evidence>
<proteinExistence type="inferred from homology"/>
<feature type="chain" id="PRO_5016302358" description="TonB C-terminal domain-containing protein" evidence="10">
    <location>
        <begin position="19"/>
        <end position="384"/>
    </location>
</feature>
<dbReference type="InterPro" id="IPR006260">
    <property type="entry name" value="TonB/TolA_C"/>
</dbReference>
<comment type="similarity">
    <text evidence="2">Belongs to the TonB family.</text>
</comment>
<dbReference type="PANTHER" id="PTHR33446">
    <property type="entry name" value="PROTEIN TONB-RELATED"/>
    <property type="match status" value="1"/>
</dbReference>
<evidence type="ECO:0000259" key="11">
    <source>
        <dbReference type="PROSITE" id="PS52015"/>
    </source>
</evidence>
<feature type="domain" description="TonB C-terminal" evidence="11">
    <location>
        <begin position="284"/>
        <end position="380"/>
    </location>
</feature>
<dbReference type="GO" id="GO:0015031">
    <property type="term" value="P:protein transport"/>
    <property type="evidence" value="ECO:0007669"/>
    <property type="project" value="UniProtKB-KW"/>
</dbReference>
<evidence type="ECO:0000256" key="1">
    <source>
        <dbReference type="ARBA" id="ARBA00004383"/>
    </source>
</evidence>
<gene>
    <name evidence="12" type="ORF">DLM85_10650</name>
</gene>
<evidence type="ECO:0000256" key="5">
    <source>
        <dbReference type="ARBA" id="ARBA00022519"/>
    </source>
</evidence>
<keyword evidence="13" id="KW-1185">Reference proteome</keyword>
<dbReference type="Gene3D" id="3.30.1150.10">
    <property type="match status" value="3"/>
</dbReference>
<dbReference type="GO" id="GO:0055085">
    <property type="term" value="P:transmembrane transport"/>
    <property type="evidence" value="ECO:0007669"/>
    <property type="project" value="InterPro"/>
</dbReference>
<dbReference type="InterPro" id="IPR051045">
    <property type="entry name" value="TonB-dependent_transducer"/>
</dbReference>
<accession>A0A328BJT5</accession>
<keyword evidence="10" id="KW-0732">Signal</keyword>